<keyword evidence="3" id="KW-0238">DNA-binding</keyword>
<dbReference type="GO" id="GO:0003700">
    <property type="term" value="F:DNA-binding transcription factor activity"/>
    <property type="evidence" value="ECO:0007669"/>
    <property type="project" value="InterPro"/>
</dbReference>
<dbReference type="InterPro" id="IPR009061">
    <property type="entry name" value="DNA-bd_dom_put_sf"/>
</dbReference>
<dbReference type="GO" id="GO:0003677">
    <property type="term" value="F:DNA binding"/>
    <property type="evidence" value="ECO:0007669"/>
    <property type="project" value="UniProtKB-KW"/>
</dbReference>
<dbReference type="AlphaFoldDB" id="A0A6L5Y1Q3"/>
<evidence type="ECO:0000313" key="6">
    <source>
        <dbReference type="EMBL" id="MSS64777.1"/>
    </source>
</evidence>
<evidence type="ECO:0000256" key="2">
    <source>
        <dbReference type="ARBA" id="ARBA00023015"/>
    </source>
</evidence>
<dbReference type="PANTHER" id="PTHR30204:SF69">
    <property type="entry name" value="MERR-FAMILY TRANSCRIPTIONAL REGULATOR"/>
    <property type="match status" value="1"/>
</dbReference>
<dbReference type="Pfam" id="PF06445">
    <property type="entry name" value="GyrI-like"/>
    <property type="match status" value="1"/>
</dbReference>
<dbReference type="CDD" id="cd01107">
    <property type="entry name" value="HTH_BmrR"/>
    <property type="match status" value="1"/>
</dbReference>
<keyword evidence="2" id="KW-0805">Transcription regulation</keyword>
<evidence type="ECO:0000256" key="3">
    <source>
        <dbReference type="ARBA" id="ARBA00023125"/>
    </source>
</evidence>
<evidence type="ECO:0000259" key="5">
    <source>
        <dbReference type="PROSITE" id="PS50937"/>
    </source>
</evidence>
<dbReference type="InterPro" id="IPR029442">
    <property type="entry name" value="GyrI-like"/>
</dbReference>
<reference evidence="6 7" key="1">
    <citation type="submission" date="2019-08" db="EMBL/GenBank/DDBJ databases">
        <title>In-depth cultivation of the pig gut microbiome towards novel bacterial diversity and tailored functional studies.</title>
        <authorList>
            <person name="Wylensek D."/>
            <person name="Hitch T.C.A."/>
            <person name="Clavel T."/>
        </authorList>
    </citation>
    <scope>NUCLEOTIDE SEQUENCE [LARGE SCALE GENOMIC DNA]</scope>
    <source>
        <strain evidence="6 7">WCA-693-APC-MOT-I</strain>
    </source>
</reference>
<dbReference type="Proteomes" id="UP000482209">
    <property type="component" value="Unassembled WGS sequence"/>
</dbReference>
<dbReference type="InterPro" id="IPR047057">
    <property type="entry name" value="MerR_fam"/>
</dbReference>
<sequence length="271" mass="31608">MKDLFSIGEVAKLFHINIRTLRYYDDIGLLKPEFVDPKTNYRYYSTNQFERLNTIKYLRALDVSLEQILTFFEHREVDTMLSIFLDQKQKVEKKKQELELIEKKISYRINQLQNALNTPNNEITIKKLPKRNLVVLKKEFSTTENLEHLIRDLERNYDLDSVIFLGKVGVSIASENLYQGNFKFYSSIFVVLESGDECEKTNAVLEEGNYASICYRGTHAESAPYYQKLMNFIQSNHYQITGDSVEITIIDSGMTNDSSKFITELQIPFNA</sequence>
<evidence type="ECO:0000256" key="4">
    <source>
        <dbReference type="ARBA" id="ARBA00023163"/>
    </source>
</evidence>
<name>A0A6L5Y1Q3_9FIRM</name>
<dbReference type="Gene3D" id="1.10.1660.10">
    <property type="match status" value="1"/>
</dbReference>
<dbReference type="PROSITE" id="PS50937">
    <property type="entry name" value="HTH_MERR_2"/>
    <property type="match status" value="1"/>
</dbReference>
<dbReference type="InterPro" id="IPR011256">
    <property type="entry name" value="Reg_factor_effector_dom_sf"/>
</dbReference>
<dbReference type="InterPro" id="IPR000551">
    <property type="entry name" value="MerR-type_HTH_dom"/>
</dbReference>
<dbReference type="InterPro" id="IPR010499">
    <property type="entry name" value="AraC_E-bd"/>
</dbReference>
<dbReference type="Pfam" id="PF13411">
    <property type="entry name" value="MerR_1"/>
    <property type="match status" value="1"/>
</dbReference>
<dbReference type="Gene3D" id="3.20.80.10">
    <property type="entry name" value="Regulatory factor, effector binding domain"/>
    <property type="match status" value="1"/>
</dbReference>
<dbReference type="SMART" id="SM00422">
    <property type="entry name" value="HTH_MERR"/>
    <property type="match status" value="1"/>
</dbReference>
<evidence type="ECO:0000256" key="1">
    <source>
        <dbReference type="ARBA" id="ARBA00022491"/>
    </source>
</evidence>
<comment type="caution">
    <text evidence="6">The sequence shown here is derived from an EMBL/GenBank/DDBJ whole genome shotgun (WGS) entry which is preliminary data.</text>
</comment>
<dbReference type="EMBL" id="VUMT01000029">
    <property type="protein sequence ID" value="MSS64777.1"/>
    <property type="molecule type" value="Genomic_DNA"/>
</dbReference>
<keyword evidence="4" id="KW-0804">Transcription</keyword>
<keyword evidence="7" id="KW-1185">Reference proteome</keyword>
<keyword evidence="1" id="KW-0678">Repressor</keyword>
<dbReference type="PANTHER" id="PTHR30204">
    <property type="entry name" value="REDOX-CYCLING DRUG-SENSING TRANSCRIPTIONAL ACTIVATOR SOXR"/>
    <property type="match status" value="1"/>
</dbReference>
<dbReference type="RefSeq" id="WP_154520163.1">
    <property type="nucleotide sequence ID" value="NZ_VUMT01000029.1"/>
</dbReference>
<dbReference type="SUPFAM" id="SSF46955">
    <property type="entry name" value="Putative DNA-binding domain"/>
    <property type="match status" value="1"/>
</dbReference>
<organism evidence="6 7">
    <name type="scientific">Velocimicrobium porci</name>
    <dbReference type="NCBI Taxonomy" id="2606634"/>
    <lineage>
        <taxon>Bacteria</taxon>
        <taxon>Bacillati</taxon>
        <taxon>Bacillota</taxon>
        <taxon>Clostridia</taxon>
        <taxon>Lachnospirales</taxon>
        <taxon>Lachnospiraceae</taxon>
        <taxon>Velocimicrobium</taxon>
    </lineage>
</organism>
<evidence type="ECO:0000313" key="7">
    <source>
        <dbReference type="Proteomes" id="UP000482209"/>
    </source>
</evidence>
<accession>A0A6L5Y1Q3</accession>
<dbReference type="SUPFAM" id="SSF55136">
    <property type="entry name" value="Probable bacterial effector-binding domain"/>
    <property type="match status" value="1"/>
</dbReference>
<dbReference type="SMART" id="SM00871">
    <property type="entry name" value="AraC_E_bind"/>
    <property type="match status" value="1"/>
</dbReference>
<protein>
    <submittedName>
        <fullName evidence="6">MerR family transcriptional regulator</fullName>
    </submittedName>
</protein>
<proteinExistence type="predicted"/>
<gene>
    <name evidence="6" type="ORF">FYJ58_12980</name>
</gene>
<feature type="domain" description="HTH merR-type" evidence="5">
    <location>
        <begin position="4"/>
        <end position="74"/>
    </location>
</feature>